<comment type="caution">
    <text evidence="6">The sequence shown here is derived from an EMBL/GenBank/DDBJ whole genome shotgun (WGS) entry which is preliminary data.</text>
</comment>
<dbReference type="PRINTS" id="PR00038">
    <property type="entry name" value="HTHLUXR"/>
</dbReference>
<dbReference type="InterPro" id="IPR011006">
    <property type="entry name" value="CheY-like_superfamily"/>
</dbReference>
<dbReference type="PROSITE" id="PS50043">
    <property type="entry name" value="HTH_LUXR_2"/>
    <property type="match status" value="1"/>
</dbReference>
<organism evidence="6 7">
    <name type="scientific">Leptonema illini</name>
    <dbReference type="NCBI Taxonomy" id="183"/>
    <lineage>
        <taxon>Bacteria</taxon>
        <taxon>Pseudomonadati</taxon>
        <taxon>Spirochaetota</taxon>
        <taxon>Spirochaetia</taxon>
        <taxon>Leptospirales</taxon>
        <taxon>Leptospiraceae</taxon>
        <taxon>Leptonema</taxon>
    </lineage>
</organism>
<dbReference type="AlphaFoldDB" id="A0A833GZH4"/>
<name>A0A833GZH4_9LEPT</name>
<dbReference type="PANTHER" id="PTHR43214">
    <property type="entry name" value="TWO-COMPONENT RESPONSE REGULATOR"/>
    <property type="match status" value="1"/>
</dbReference>
<evidence type="ECO:0000313" key="6">
    <source>
        <dbReference type="EMBL" id="KAB2929727.1"/>
    </source>
</evidence>
<dbReference type="SMART" id="SM00421">
    <property type="entry name" value="HTH_LUXR"/>
    <property type="match status" value="1"/>
</dbReference>
<dbReference type="InterPro" id="IPR039420">
    <property type="entry name" value="WalR-like"/>
</dbReference>
<dbReference type="InterPro" id="IPR016032">
    <property type="entry name" value="Sig_transdc_resp-reg_C-effctor"/>
</dbReference>
<dbReference type="EMBL" id="WBUI01000027">
    <property type="protein sequence ID" value="KAB2929727.1"/>
    <property type="molecule type" value="Genomic_DNA"/>
</dbReference>
<gene>
    <name evidence="6" type="ORF">F9K24_19060</name>
</gene>
<dbReference type="SMART" id="SM00448">
    <property type="entry name" value="REC"/>
    <property type="match status" value="1"/>
</dbReference>
<proteinExistence type="predicted"/>
<keyword evidence="1 3" id="KW-0597">Phosphoprotein</keyword>
<feature type="domain" description="HTH luxR-type" evidence="4">
    <location>
        <begin position="147"/>
        <end position="212"/>
    </location>
</feature>
<dbReference type="CDD" id="cd06170">
    <property type="entry name" value="LuxR_C_like"/>
    <property type="match status" value="1"/>
</dbReference>
<reference evidence="6 7" key="1">
    <citation type="submission" date="2019-10" db="EMBL/GenBank/DDBJ databases">
        <title>Extracellular Electron Transfer in a Candidatus Methanoperedens spp. Enrichment Culture.</title>
        <authorList>
            <person name="Berger S."/>
            <person name="Rangel Shaw D."/>
            <person name="Berben T."/>
            <person name="In 'T Zandt M."/>
            <person name="Frank J."/>
            <person name="Reimann J."/>
            <person name="Jetten M.S.M."/>
            <person name="Welte C.U."/>
        </authorList>
    </citation>
    <scope>NUCLEOTIDE SEQUENCE [LARGE SCALE GENOMIC DNA]</scope>
    <source>
        <strain evidence="6">SB12</strain>
    </source>
</reference>
<protein>
    <submittedName>
        <fullName evidence="6">Response regulator transcription factor</fullName>
    </submittedName>
</protein>
<dbReference type="SUPFAM" id="SSF46894">
    <property type="entry name" value="C-terminal effector domain of the bipartite response regulators"/>
    <property type="match status" value="1"/>
</dbReference>
<dbReference type="CDD" id="cd17535">
    <property type="entry name" value="REC_NarL-like"/>
    <property type="match status" value="1"/>
</dbReference>
<evidence type="ECO:0000256" key="2">
    <source>
        <dbReference type="ARBA" id="ARBA00023125"/>
    </source>
</evidence>
<dbReference type="InterPro" id="IPR058245">
    <property type="entry name" value="NreC/VraR/RcsB-like_REC"/>
</dbReference>
<evidence type="ECO:0000259" key="5">
    <source>
        <dbReference type="PROSITE" id="PS50110"/>
    </source>
</evidence>
<dbReference type="InterPro" id="IPR000792">
    <property type="entry name" value="Tscrpt_reg_LuxR_C"/>
</dbReference>
<feature type="modified residue" description="4-aspartylphosphate" evidence="3">
    <location>
        <position position="62"/>
    </location>
</feature>
<dbReference type="Pfam" id="PF00072">
    <property type="entry name" value="Response_reg"/>
    <property type="match status" value="1"/>
</dbReference>
<sequence>MNEEATASEIRIGIVENDALFCQSFAEQMKQLPGVSDVYTWQSAEAAYHDLQNITLDLIFIDIGLPGMSGSDLVSVLADENTEMRILMLTSIRTDDEIMRCLKRGAIGYLLKGEPIDLPEAVRSVMDGGAIMTPSIAARVLHLFRGPDRTPVALTPRETQVLEEIISGYSAAEIARTLGTAEGTVRQQIKSIYSKLQVRSRVQLMRKARDLGFL</sequence>
<accession>A0A833GZH4</accession>
<evidence type="ECO:0000256" key="3">
    <source>
        <dbReference type="PROSITE-ProRule" id="PRU00169"/>
    </source>
</evidence>
<feature type="domain" description="Response regulatory" evidence="5">
    <location>
        <begin position="11"/>
        <end position="127"/>
    </location>
</feature>
<dbReference type="InterPro" id="IPR001789">
    <property type="entry name" value="Sig_transdc_resp-reg_receiver"/>
</dbReference>
<dbReference type="Pfam" id="PF00196">
    <property type="entry name" value="GerE"/>
    <property type="match status" value="1"/>
</dbReference>
<evidence type="ECO:0000256" key="1">
    <source>
        <dbReference type="ARBA" id="ARBA00022553"/>
    </source>
</evidence>
<dbReference type="SUPFAM" id="SSF52172">
    <property type="entry name" value="CheY-like"/>
    <property type="match status" value="1"/>
</dbReference>
<dbReference type="Proteomes" id="UP000460298">
    <property type="component" value="Unassembled WGS sequence"/>
</dbReference>
<dbReference type="GO" id="GO:0000160">
    <property type="term" value="P:phosphorelay signal transduction system"/>
    <property type="evidence" value="ECO:0007669"/>
    <property type="project" value="InterPro"/>
</dbReference>
<dbReference type="PROSITE" id="PS50110">
    <property type="entry name" value="RESPONSE_REGULATORY"/>
    <property type="match status" value="1"/>
</dbReference>
<dbReference type="GO" id="GO:0003677">
    <property type="term" value="F:DNA binding"/>
    <property type="evidence" value="ECO:0007669"/>
    <property type="project" value="UniProtKB-KW"/>
</dbReference>
<evidence type="ECO:0000313" key="7">
    <source>
        <dbReference type="Proteomes" id="UP000460298"/>
    </source>
</evidence>
<dbReference type="PANTHER" id="PTHR43214:SF44">
    <property type="entry name" value="TWO-COMPONENT RESPONSE REGULATOR"/>
    <property type="match status" value="1"/>
</dbReference>
<evidence type="ECO:0000259" key="4">
    <source>
        <dbReference type="PROSITE" id="PS50043"/>
    </source>
</evidence>
<keyword evidence="2" id="KW-0238">DNA-binding</keyword>
<dbReference type="Gene3D" id="3.40.50.2300">
    <property type="match status" value="1"/>
</dbReference>
<dbReference type="GO" id="GO:0006355">
    <property type="term" value="P:regulation of DNA-templated transcription"/>
    <property type="evidence" value="ECO:0007669"/>
    <property type="project" value="InterPro"/>
</dbReference>